<evidence type="ECO:0000313" key="1">
    <source>
        <dbReference type="EMBL" id="VUD74946.1"/>
    </source>
</evidence>
<dbReference type="RefSeq" id="WP_142586183.1">
    <property type="nucleotide sequence ID" value="NZ_CABFPH010000178.1"/>
</dbReference>
<accession>A0A509EKQ0</accession>
<dbReference type="AlphaFoldDB" id="A0A509EKQ0"/>
<sequence>MTDGNPQSVSGDGVDWAGRVAEAYAAEARPPLTPELSERVRAHLNAALAGAADDLARIEALNAALDAFELDLRAVVGPRVKALGAGTVAMEHRSEAGQPLRAFGGQ</sequence>
<protein>
    <submittedName>
        <fullName evidence="1">Uncharacterized protein</fullName>
    </submittedName>
</protein>
<evidence type="ECO:0000313" key="2">
    <source>
        <dbReference type="Proteomes" id="UP000410984"/>
    </source>
</evidence>
<dbReference type="Proteomes" id="UP000410984">
    <property type="component" value="Unassembled WGS sequence"/>
</dbReference>
<reference evidence="1 2" key="1">
    <citation type="submission" date="2019-06" db="EMBL/GenBank/DDBJ databases">
        <authorList>
            <person name="Rodrigo-Torres L."/>
            <person name="Arahal R. D."/>
            <person name="Lucena T."/>
        </authorList>
    </citation>
    <scope>NUCLEOTIDE SEQUENCE [LARGE SCALE GENOMIC DNA]</scope>
    <source>
        <strain evidence="1 2">SB0023/3</strain>
    </source>
</reference>
<dbReference type="EMBL" id="CABFPH010000178">
    <property type="protein sequence ID" value="VUD74946.1"/>
    <property type="molecule type" value="Genomic_DNA"/>
</dbReference>
<proteinExistence type="predicted"/>
<keyword evidence="2" id="KW-1185">Reference proteome</keyword>
<name>A0A509EKQ0_9HYPH</name>
<gene>
    <name evidence="1" type="ORF">MET9862_05581</name>
</gene>
<dbReference type="OrthoDB" id="7998431at2"/>
<organism evidence="1 2">
    <name type="scientific">Methylobacterium symbioticum</name>
    <dbReference type="NCBI Taxonomy" id="2584084"/>
    <lineage>
        <taxon>Bacteria</taxon>
        <taxon>Pseudomonadati</taxon>
        <taxon>Pseudomonadota</taxon>
        <taxon>Alphaproteobacteria</taxon>
        <taxon>Hyphomicrobiales</taxon>
        <taxon>Methylobacteriaceae</taxon>
        <taxon>Methylobacterium</taxon>
    </lineage>
</organism>